<dbReference type="Proteomes" id="UP000199658">
    <property type="component" value="Unassembled WGS sequence"/>
</dbReference>
<reference evidence="3" key="1">
    <citation type="submission" date="2016-10" db="EMBL/GenBank/DDBJ databases">
        <authorList>
            <person name="Varghese N."/>
            <person name="Submissions S."/>
        </authorList>
    </citation>
    <scope>NUCLEOTIDE SEQUENCE [LARGE SCALE GENOMIC DNA]</scope>
    <source>
        <strain evidence="3">DSM 26921</strain>
    </source>
</reference>
<feature type="transmembrane region" description="Helical" evidence="1">
    <location>
        <begin position="36"/>
        <end position="58"/>
    </location>
</feature>
<protein>
    <submittedName>
        <fullName evidence="2">Uncharacterized protein</fullName>
    </submittedName>
</protein>
<proteinExistence type="predicted"/>
<organism evidence="2 3">
    <name type="scientific">Litoreibacter janthinus</name>
    <dbReference type="NCBI Taxonomy" id="670154"/>
    <lineage>
        <taxon>Bacteria</taxon>
        <taxon>Pseudomonadati</taxon>
        <taxon>Pseudomonadota</taxon>
        <taxon>Alphaproteobacteria</taxon>
        <taxon>Rhodobacterales</taxon>
        <taxon>Roseobacteraceae</taxon>
        <taxon>Litoreibacter</taxon>
    </lineage>
</organism>
<keyword evidence="1" id="KW-0472">Membrane</keyword>
<keyword evidence="1" id="KW-0812">Transmembrane</keyword>
<keyword evidence="1" id="KW-1133">Transmembrane helix</keyword>
<keyword evidence="3" id="KW-1185">Reference proteome</keyword>
<dbReference type="AlphaFoldDB" id="A0A1I6H4C9"/>
<dbReference type="RefSeq" id="WP_090217247.1">
    <property type="nucleotide sequence ID" value="NZ_FOYO01000001.1"/>
</dbReference>
<evidence type="ECO:0000313" key="2">
    <source>
        <dbReference type="EMBL" id="SFR49315.1"/>
    </source>
</evidence>
<dbReference type="EMBL" id="FOYO01000001">
    <property type="protein sequence ID" value="SFR49315.1"/>
    <property type="molecule type" value="Genomic_DNA"/>
</dbReference>
<gene>
    <name evidence="2" type="ORF">SAMN04488002_2500</name>
</gene>
<sequence length="186" mass="20823">MVEIGLEIANPNIKAEETQNGYRLQAIESRTVVARFFRIVFALFGLAFLAAGVVVWVLPDDVFQGDPFSLKVIVTVATWLVFGPIVWFSFIAPTTNATEVDLEARVVHQITLNKRGEPIKQRSIPFDNVMGLDFVRNTSAVTENELPGYGQIYLRLSKNKGVSLIWGERRDLEAVLTKLRADITNT</sequence>
<evidence type="ECO:0000256" key="1">
    <source>
        <dbReference type="SAM" id="Phobius"/>
    </source>
</evidence>
<feature type="transmembrane region" description="Helical" evidence="1">
    <location>
        <begin position="70"/>
        <end position="92"/>
    </location>
</feature>
<dbReference type="STRING" id="670154.SAMN04488002_2500"/>
<evidence type="ECO:0000313" key="3">
    <source>
        <dbReference type="Proteomes" id="UP000199658"/>
    </source>
</evidence>
<accession>A0A1I6H4C9</accession>
<name>A0A1I6H4C9_9RHOB</name>